<keyword evidence="2" id="KW-1185">Reference proteome</keyword>
<protein>
    <submittedName>
        <fullName evidence="1">Uncharacterized protein</fullName>
    </submittedName>
</protein>
<dbReference type="AlphaFoldDB" id="A0A834W6G9"/>
<evidence type="ECO:0000313" key="1">
    <source>
        <dbReference type="EMBL" id="KAF7805954.1"/>
    </source>
</evidence>
<accession>A0A834W6G9</accession>
<dbReference type="Proteomes" id="UP000634136">
    <property type="component" value="Unassembled WGS sequence"/>
</dbReference>
<dbReference type="EMBL" id="JAAIUW010000012">
    <property type="protein sequence ID" value="KAF7805954.1"/>
    <property type="molecule type" value="Genomic_DNA"/>
</dbReference>
<proteinExistence type="predicted"/>
<reference evidence="1" key="1">
    <citation type="submission" date="2020-09" db="EMBL/GenBank/DDBJ databases">
        <title>Genome-Enabled Discovery of Anthraquinone Biosynthesis in Senna tora.</title>
        <authorList>
            <person name="Kang S.-H."/>
            <person name="Pandey R.P."/>
            <person name="Lee C.-M."/>
            <person name="Sim J.-S."/>
            <person name="Jeong J.-T."/>
            <person name="Choi B.-S."/>
            <person name="Jung M."/>
            <person name="Ginzburg D."/>
            <person name="Zhao K."/>
            <person name="Won S.Y."/>
            <person name="Oh T.-J."/>
            <person name="Yu Y."/>
            <person name="Kim N.-H."/>
            <person name="Lee O.R."/>
            <person name="Lee T.-H."/>
            <person name="Bashyal P."/>
            <person name="Kim T.-S."/>
            <person name="Lee W.-H."/>
            <person name="Kawkins C."/>
            <person name="Kim C.-K."/>
            <person name="Kim J.S."/>
            <person name="Ahn B.O."/>
            <person name="Rhee S.Y."/>
            <person name="Sohng J.K."/>
        </authorList>
    </citation>
    <scope>NUCLEOTIDE SEQUENCE</scope>
    <source>
        <tissue evidence="1">Leaf</tissue>
    </source>
</reference>
<evidence type="ECO:0000313" key="2">
    <source>
        <dbReference type="Proteomes" id="UP000634136"/>
    </source>
</evidence>
<sequence>MEKAVLSSPPSLHSEAKTATMSMCNLFLP</sequence>
<gene>
    <name evidence="1" type="ORF">G2W53_038115</name>
</gene>
<organism evidence="1 2">
    <name type="scientific">Senna tora</name>
    <dbReference type="NCBI Taxonomy" id="362788"/>
    <lineage>
        <taxon>Eukaryota</taxon>
        <taxon>Viridiplantae</taxon>
        <taxon>Streptophyta</taxon>
        <taxon>Embryophyta</taxon>
        <taxon>Tracheophyta</taxon>
        <taxon>Spermatophyta</taxon>
        <taxon>Magnoliopsida</taxon>
        <taxon>eudicotyledons</taxon>
        <taxon>Gunneridae</taxon>
        <taxon>Pentapetalae</taxon>
        <taxon>rosids</taxon>
        <taxon>fabids</taxon>
        <taxon>Fabales</taxon>
        <taxon>Fabaceae</taxon>
        <taxon>Caesalpinioideae</taxon>
        <taxon>Cassia clade</taxon>
        <taxon>Senna</taxon>
    </lineage>
</organism>
<name>A0A834W6G9_9FABA</name>
<comment type="caution">
    <text evidence="1">The sequence shown here is derived from an EMBL/GenBank/DDBJ whole genome shotgun (WGS) entry which is preliminary data.</text>
</comment>